<dbReference type="Proteomes" id="UP000261174">
    <property type="component" value="Unassembled WGS sequence"/>
</dbReference>
<dbReference type="OrthoDB" id="662996at2"/>
<dbReference type="EMBL" id="QTJV01000006">
    <property type="protein sequence ID" value="RFM33639.1"/>
    <property type="molecule type" value="Genomic_DNA"/>
</dbReference>
<keyword evidence="2" id="KW-1185">Reference proteome</keyword>
<proteinExistence type="predicted"/>
<evidence type="ECO:0000313" key="1">
    <source>
        <dbReference type="EMBL" id="RFM33639.1"/>
    </source>
</evidence>
<gene>
    <name evidence="1" type="ORF">DXN04_16900</name>
</gene>
<sequence>MKKLLFSAAVAALFFTACKKKDDDSNAGSFSVNGKSYAVNYGYDGTYIEDGVSDGDVAFVSHSFSETDNDKFSGTYSYVDLGIDSLIDGATYTYLASYEDGYNKAKNFGWADIAAGMKVVNGEYVESDGEVSLGSPTSGTVTVKKSGSRYTFTFELVYSTSTTVKGQYTGTLEKY</sequence>
<dbReference type="PROSITE" id="PS51257">
    <property type="entry name" value="PROKAR_LIPOPROTEIN"/>
    <property type="match status" value="1"/>
</dbReference>
<organism evidence="1 2">
    <name type="scientific">Chitinophaga silvisoli</name>
    <dbReference type="NCBI Taxonomy" id="2291814"/>
    <lineage>
        <taxon>Bacteria</taxon>
        <taxon>Pseudomonadati</taxon>
        <taxon>Bacteroidota</taxon>
        <taxon>Chitinophagia</taxon>
        <taxon>Chitinophagales</taxon>
        <taxon>Chitinophagaceae</taxon>
        <taxon>Chitinophaga</taxon>
    </lineage>
</organism>
<dbReference type="AlphaFoldDB" id="A0A3E1P0D2"/>
<protein>
    <submittedName>
        <fullName evidence="1">Uncharacterized protein</fullName>
    </submittedName>
</protein>
<accession>A0A3E1P0D2</accession>
<reference evidence="1 2" key="1">
    <citation type="submission" date="2018-08" db="EMBL/GenBank/DDBJ databases">
        <title>Chitinophaga sp. K20C18050901, a novel bacterium isolated from forest soil.</title>
        <authorList>
            <person name="Wang C."/>
        </authorList>
    </citation>
    <scope>NUCLEOTIDE SEQUENCE [LARGE SCALE GENOMIC DNA]</scope>
    <source>
        <strain evidence="1 2">K20C18050901</strain>
    </source>
</reference>
<comment type="caution">
    <text evidence="1">The sequence shown here is derived from an EMBL/GenBank/DDBJ whole genome shotgun (WGS) entry which is preliminary data.</text>
</comment>
<dbReference type="RefSeq" id="WP_116854561.1">
    <property type="nucleotide sequence ID" value="NZ_QTJV01000006.1"/>
</dbReference>
<name>A0A3E1P0D2_9BACT</name>
<evidence type="ECO:0000313" key="2">
    <source>
        <dbReference type="Proteomes" id="UP000261174"/>
    </source>
</evidence>